<dbReference type="EMBL" id="DMZY01000128">
    <property type="protein sequence ID" value="HAV92399.1"/>
    <property type="molecule type" value="Genomic_DNA"/>
</dbReference>
<accession>A0A350HA33</accession>
<dbReference type="SMART" id="SM00769">
    <property type="entry name" value="WHy"/>
    <property type="match status" value="1"/>
</dbReference>
<dbReference type="AlphaFoldDB" id="A0A350HA33"/>
<evidence type="ECO:0000259" key="1">
    <source>
        <dbReference type="SMART" id="SM00769"/>
    </source>
</evidence>
<dbReference type="Pfam" id="PF03168">
    <property type="entry name" value="LEA_2"/>
    <property type="match status" value="1"/>
</dbReference>
<evidence type="ECO:0000313" key="3">
    <source>
        <dbReference type="Proteomes" id="UP000264062"/>
    </source>
</evidence>
<organism evidence="2 3">
    <name type="scientific">candidate division WOR-3 bacterium</name>
    <dbReference type="NCBI Taxonomy" id="2052148"/>
    <lineage>
        <taxon>Bacteria</taxon>
        <taxon>Bacteria division WOR-3</taxon>
    </lineage>
</organism>
<comment type="caution">
    <text evidence="2">The sequence shown here is derived from an EMBL/GenBank/DDBJ whole genome shotgun (WGS) entry which is preliminary data.</text>
</comment>
<protein>
    <recommendedName>
        <fullName evidence="1">Water stress and hypersensitive response domain-containing protein</fullName>
    </recommendedName>
</protein>
<dbReference type="Gene3D" id="2.60.40.1820">
    <property type="match status" value="1"/>
</dbReference>
<dbReference type="InterPro" id="IPR013990">
    <property type="entry name" value="WHy-dom"/>
</dbReference>
<feature type="domain" description="Water stress and hypersensitive response" evidence="1">
    <location>
        <begin position="32"/>
        <end position="150"/>
    </location>
</feature>
<reference evidence="2 3" key="1">
    <citation type="journal article" date="2018" name="Nat. Biotechnol.">
        <title>A standardized bacterial taxonomy based on genome phylogeny substantially revises the tree of life.</title>
        <authorList>
            <person name="Parks D.H."/>
            <person name="Chuvochina M."/>
            <person name="Waite D.W."/>
            <person name="Rinke C."/>
            <person name="Skarshewski A."/>
            <person name="Chaumeil P.A."/>
            <person name="Hugenholtz P."/>
        </authorList>
    </citation>
    <scope>NUCLEOTIDE SEQUENCE [LARGE SCALE GENOMIC DNA]</scope>
    <source>
        <strain evidence="2">UBA9956</strain>
    </source>
</reference>
<name>A0A350HA33_UNCW3</name>
<evidence type="ECO:0000313" key="2">
    <source>
        <dbReference type="EMBL" id="HAV92399.1"/>
    </source>
</evidence>
<proteinExistence type="predicted"/>
<dbReference type="SUPFAM" id="SSF117070">
    <property type="entry name" value="LEA14-like"/>
    <property type="match status" value="1"/>
</dbReference>
<dbReference type="GO" id="GO:0009269">
    <property type="term" value="P:response to desiccation"/>
    <property type="evidence" value="ECO:0007669"/>
    <property type="project" value="InterPro"/>
</dbReference>
<dbReference type="Proteomes" id="UP000264062">
    <property type="component" value="Unassembled WGS sequence"/>
</dbReference>
<gene>
    <name evidence="2" type="ORF">DCW38_04380</name>
</gene>
<sequence>MKAKILYLAVILILNVNCAIINQMQAIKNLDYEYDSVKAGFPSLSGMNVIVKMKVSNPNKADVTIKKISYQIFVNDIKVAEGKSEDEFKVKQKESKLYSTKIFIGFKETADFISKLSGGIDYKIEVRGDVWFKTSLGTYNFPFNVEKKVSEIGG</sequence>
<dbReference type="InterPro" id="IPR004864">
    <property type="entry name" value="LEA_2"/>
</dbReference>